<dbReference type="AlphaFoldDB" id="A3NUH0"/>
<reference evidence="2 3" key="1">
    <citation type="submission" date="2007-02" db="EMBL/GenBank/DDBJ databases">
        <authorList>
            <person name="DeShazer D."/>
            <person name="Woods D.E."/>
            <person name="Nierman W.C."/>
        </authorList>
    </citation>
    <scope>NUCLEOTIDE SEQUENCE [LARGE SCALE GENOMIC DNA]</scope>
    <source>
        <strain evidence="2 3">1106a</strain>
    </source>
</reference>
<accession>A3NUH0</accession>
<organism evidence="2 3">
    <name type="scientific">Burkholderia pseudomallei (strain 1106a)</name>
    <dbReference type="NCBI Taxonomy" id="357348"/>
    <lineage>
        <taxon>Bacteria</taxon>
        <taxon>Pseudomonadati</taxon>
        <taxon>Pseudomonadota</taxon>
        <taxon>Betaproteobacteria</taxon>
        <taxon>Burkholderiales</taxon>
        <taxon>Burkholderiaceae</taxon>
        <taxon>Burkholderia</taxon>
        <taxon>pseudomallei group</taxon>
    </lineage>
</organism>
<dbReference type="EMBL" id="CP000572">
    <property type="protein sequence ID" value="ABN91632.1"/>
    <property type="molecule type" value="Genomic_DNA"/>
</dbReference>
<evidence type="ECO:0000256" key="1">
    <source>
        <dbReference type="SAM" id="MobiDB-lite"/>
    </source>
</evidence>
<gene>
    <name evidence="2" type="ordered locus">BURPS1106A_1720</name>
</gene>
<dbReference type="Proteomes" id="UP000006738">
    <property type="component" value="Chromosome I"/>
</dbReference>
<protein>
    <submittedName>
        <fullName evidence="2">Uncharacterized protein</fullName>
    </submittedName>
</protein>
<evidence type="ECO:0000313" key="2">
    <source>
        <dbReference type="EMBL" id="ABN91632.1"/>
    </source>
</evidence>
<feature type="region of interest" description="Disordered" evidence="1">
    <location>
        <begin position="1"/>
        <end position="26"/>
    </location>
</feature>
<proteinExistence type="predicted"/>
<dbReference type="HOGENOM" id="CLU_3115496_0_0_4"/>
<dbReference type="KEGG" id="bpl:BURPS1106A_1720"/>
<feature type="compositionally biased region" description="Basic residues" evidence="1">
    <location>
        <begin position="1"/>
        <end position="15"/>
    </location>
</feature>
<sequence length="50" mass="5674">MCIAPHRRKLAISRRPRTDAYRTRPASRKQLLAAHNSPQCLTSMTLDVSP</sequence>
<evidence type="ECO:0000313" key="3">
    <source>
        <dbReference type="Proteomes" id="UP000006738"/>
    </source>
</evidence>
<name>A3NUH0_BURP0</name>